<keyword evidence="1" id="KW-0862">Zinc</keyword>
<feature type="region of interest" description="Disordered" evidence="2">
    <location>
        <begin position="444"/>
        <end position="471"/>
    </location>
</feature>
<sequence length="1815" mass="206688">MPSPATNFIAPSSQPPPPPHQGARSIGGRGRGRGRSSRGRGRKPTYFNNNYPNWTQPHQWSNTTSQQWQPHTWQHNAAPPQSGLPHQQWTRTPSQFSQGQFSQYRGPVQQSPSLLGPPAQSTTSAEAFSAHPPAEYGPLMSPTELGTAFSTMTLPILMTTCHGFLLREILAPFLNESEMTWLKQATEPIVNGSLASNNVDDDASCELRVDDEIEDWVPDSPIKPYVGQIFTSIDAAFSYYSKHASFCGFQVRRSTQRSRNGVVVSKYFVCSKAGSRDISSSSREDDASESSRISDKKAEPVKRRRTVSGKCDCSAKLALKFAGSESYEVSSFIDKHNHPFATDSEKQFLRVNDDDTNKFTNVADDACCEMIFENEIEQLFVGGDEFWTGDSPTKPYVGQVFASIDAAFSCYKGYSSFSGFQVRRSTQKTRRGLIVSKYFVCSKAGSADNSSSRDDDDIEPEASRISDTVGPVKKKRRTVSGKCECSAKLVLKNVALKGYVVSHFEDNHNHPFANDSEKHFLRGNRCMTAVLRNFAFNAASSNTGPVRAFNFLKSLTGSYAAVGATAVDFKNWMRDIKVFIGNHDADMILQKFKDKKETSDNTFFYEYETDSNGHLTRIFWADLEGQRSYDVFGDVVSFDATYRTNKYSMVFVPFIGVDNHWKSVTFAAALLDKEDIENFTWVFKMFLKIMKHPPKCIITDQCAAMKAVIPKIFPDSMHRLCMWHILQKFPSKLGVVFCAESLFMEKLNKFVWNSSLVPEEFEQGWHSVLEEYNLSDHSWLKEMFELRHFWIPAYFMDKSMGGLLRTTSRSESSNFYFNHFVQKGDTLSEFYMCYESAIAKQRNSYYELRNGDSKFPKMVTEMEIEKDAASHYTRSIYYKVRKEIKAACYHMSLDNLVTADNVKKCMIRDKHVKDKVFQVDLSLSSNDISCSCHLLTRVGYPCRHIFYCLSLSSIEQIPQQLLSKRWMKNAVETYSTIDLVAESNGSSDEDKRKSTSKEVWFEFQGCVDEDLPAATRRITSDIRKDKIILSSDRNNVILDTSCDSTANNEVEEFIEGFDDSFSNSAQLWIPNLPDTNLKPYPGQRFSELEDACTFYTNYATTVGFNVRRETQRVRGSIVMHKYVVCSKSGTHDTSMSIISDNSSELSHNDGNGHFVIDRFIEVHNHPMVTEFGKQFLRANRSMNAVHRKFVVDAATTNLGSYRAHALFKSLTGSYSEVGATAKDFQNWMRDVKLFIGKRDVDMLIEKFKTKKETSDGGFFYEYETDSNGHLTRIFWADVQGRQSYDVFGDVISFDATYRTNKYGMVFVPFIGVDNHWKSITFAACLLNHEDITNFTWACEMFLKVFQRPPWCLITDQCPAMKVAIAETFPDSVVHRYCMWHIMQKFPAKIGAVFCAESEFMKKLNKFVWSSHISVAEFEEGWSSVLKEFELSEHIWLNDLYEMRKSWIPAFFRDKPMGGLLRTTSRSESSNFYFNHFVQKGDTLSEFYMCYESAIDKQLYEGKRLDEGDSCVPQSVTEKEIEKDAAQLYTRSMFYKVQTEIKASCYHIKLAGQPIVVDGINKFVVKDKSLNDTLFEVDLCLSTNDVSCSCHLFTRVGYLCRHCFFCLGLWGIEEIPRQFLSNRWMKNAVARFCTLKLGSTIQDSEGYKTRDTSKKVWNEFQGCLGDVSYNKDGLEFLLEELKFLRIRVKQKVKNPCATKDDILQEIYGVRPSTSVIVHPPLQSNNKGCRKRIIGPAERSCDGKDRPKRVCKHCNFKAFHDSRNCPMKGEQLQVNPLANGLNVNVQGSAPPTLNVENLVNVNVQGFVPPNLNVEKSV</sequence>
<reference evidence="4" key="1">
    <citation type="submission" date="2023-02" db="EMBL/GenBank/DDBJ databases">
        <title>Genome of toxic invasive species Heracleum sosnowskyi carries increased number of genes despite the absence of recent whole-genome duplications.</title>
        <authorList>
            <person name="Schelkunov M."/>
            <person name="Shtratnikova V."/>
            <person name="Makarenko M."/>
            <person name="Klepikova A."/>
            <person name="Omelchenko D."/>
            <person name="Novikova G."/>
            <person name="Obukhova E."/>
            <person name="Bogdanov V."/>
            <person name="Penin A."/>
            <person name="Logacheva M."/>
        </authorList>
    </citation>
    <scope>NUCLEOTIDE SEQUENCE</scope>
    <source>
        <strain evidence="4">Hsosn_3</strain>
        <tissue evidence="4">Leaf</tissue>
    </source>
</reference>
<feature type="region of interest" description="Disordered" evidence="2">
    <location>
        <begin position="1"/>
        <end position="136"/>
    </location>
</feature>
<dbReference type="PANTHER" id="PTHR47718">
    <property type="entry name" value="OS01G0519700 PROTEIN"/>
    <property type="match status" value="1"/>
</dbReference>
<dbReference type="Pfam" id="PF03101">
    <property type="entry name" value="FAR1"/>
    <property type="match status" value="2"/>
</dbReference>
<keyword evidence="5" id="KW-1185">Reference proteome</keyword>
<dbReference type="InterPro" id="IPR018289">
    <property type="entry name" value="MULE_transposase_dom"/>
</dbReference>
<feature type="region of interest" description="Disordered" evidence="2">
    <location>
        <begin position="276"/>
        <end position="301"/>
    </location>
</feature>
<evidence type="ECO:0000259" key="3">
    <source>
        <dbReference type="PROSITE" id="PS50966"/>
    </source>
</evidence>
<feature type="compositionally biased region" description="Polar residues" evidence="2">
    <location>
        <begin position="46"/>
        <end position="75"/>
    </location>
</feature>
<feature type="compositionally biased region" description="Polar residues" evidence="2">
    <location>
        <begin position="84"/>
        <end position="126"/>
    </location>
</feature>
<dbReference type="Pfam" id="PF04434">
    <property type="entry name" value="SWIM"/>
    <property type="match status" value="2"/>
</dbReference>
<keyword evidence="1" id="KW-0479">Metal-binding</keyword>
<dbReference type="Pfam" id="PF10551">
    <property type="entry name" value="MULE"/>
    <property type="match status" value="2"/>
</dbReference>
<evidence type="ECO:0000313" key="4">
    <source>
        <dbReference type="EMBL" id="KAK1376810.1"/>
    </source>
</evidence>
<proteinExistence type="predicted"/>
<evidence type="ECO:0000256" key="1">
    <source>
        <dbReference type="PROSITE-ProRule" id="PRU00325"/>
    </source>
</evidence>
<accession>A0AAD8I3D2</accession>
<feature type="domain" description="SWIM-type" evidence="3">
    <location>
        <begin position="1574"/>
        <end position="1610"/>
    </location>
</feature>
<keyword evidence="1" id="KW-0863">Zinc-finger</keyword>
<feature type="compositionally biased region" description="Basic residues" evidence="2">
    <location>
        <begin position="30"/>
        <end position="43"/>
    </location>
</feature>
<feature type="domain" description="SWIM-type" evidence="3">
    <location>
        <begin position="917"/>
        <end position="953"/>
    </location>
</feature>
<name>A0AAD8I3D2_9APIA</name>
<organism evidence="4 5">
    <name type="scientific">Heracleum sosnowskyi</name>
    <dbReference type="NCBI Taxonomy" id="360622"/>
    <lineage>
        <taxon>Eukaryota</taxon>
        <taxon>Viridiplantae</taxon>
        <taxon>Streptophyta</taxon>
        <taxon>Embryophyta</taxon>
        <taxon>Tracheophyta</taxon>
        <taxon>Spermatophyta</taxon>
        <taxon>Magnoliopsida</taxon>
        <taxon>eudicotyledons</taxon>
        <taxon>Gunneridae</taxon>
        <taxon>Pentapetalae</taxon>
        <taxon>asterids</taxon>
        <taxon>campanulids</taxon>
        <taxon>Apiales</taxon>
        <taxon>Apiaceae</taxon>
        <taxon>Apioideae</taxon>
        <taxon>apioid superclade</taxon>
        <taxon>Tordylieae</taxon>
        <taxon>Tordyliinae</taxon>
        <taxon>Heracleum</taxon>
    </lineage>
</organism>
<dbReference type="InterPro" id="IPR007527">
    <property type="entry name" value="Znf_SWIM"/>
</dbReference>
<evidence type="ECO:0000256" key="2">
    <source>
        <dbReference type="SAM" id="MobiDB-lite"/>
    </source>
</evidence>
<dbReference type="PROSITE" id="PS50966">
    <property type="entry name" value="ZF_SWIM"/>
    <property type="match status" value="2"/>
</dbReference>
<protein>
    <recommendedName>
        <fullName evidence="3">SWIM-type domain-containing protein</fullName>
    </recommendedName>
</protein>
<dbReference type="EMBL" id="JAUIZM010000007">
    <property type="protein sequence ID" value="KAK1376810.1"/>
    <property type="molecule type" value="Genomic_DNA"/>
</dbReference>
<gene>
    <name evidence="4" type="ORF">POM88_033003</name>
</gene>
<dbReference type="InterPro" id="IPR004330">
    <property type="entry name" value="FAR1_DNA_bnd_dom"/>
</dbReference>
<feature type="compositionally biased region" description="Polar residues" evidence="2">
    <location>
        <begin position="1"/>
        <end position="10"/>
    </location>
</feature>
<comment type="caution">
    <text evidence="4">The sequence shown here is derived from an EMBL/GenBank/DDBJ whole genome shotgun (WGS) entry which is preliminary data.</text>
</comment>
<feature type="compositionally biased region" description="Basic and acidic residues" evidence="2">
    <location>
        <begin position="292"/>
        <end position="301"/>
    </location>
</feature>
<evidence type="ECO:0000313" key="5">
    <source>
        <dbReference type="Proteomes" id="UP001237642"/>
    </source>
</evidence>
<dbReference type="GO" id="GO:0008270">
    <property type="term" value="F:zinc ion binding"/>
    <property type="evidence" value="ECO:0007669"/>
    <property type="project" value="UniProtKB-KW"/>
</dbReference>
<reference evidence="4" key="2">
    <citation type="submission" date="2023-05" db="EMBL/GenBank/DDBJ databases">
        <authorList>
            <person name="Schelkunov M.I."/>
        </authorList>
    </citation>
    <scope>NUCLEOTIDE SEQUENCE</scope>
    <source>
        <strain evidence="4">Hsosn_3</strain>
        <tissue evidence="4">Leaf</tissue>
    </source>
</reference>
<dbReference type="Proteomes" id="UP001237642">
    <property type="component" value="Unassembled WGS sequence"/>
</dbReference>